<name>A0AAF0Z8V2_9CHRO</name>
<dbReference type="EMBL" id="CP138348">
    <property type="protein sequence ID" value="WPF87528.1"/>
    <property type="molecule type" value="Genomic_DNA"/>
</dbReference>
<dbReference type="AlphaFoldDB" id="A0AAF0Z8V2"/>
<accession>A0AAF0Z8V2</accession>
<evidence type="ECO:0000256" key="1">
    <source>
        <dbReference type="SAM" id="Coils"/>
    </source>
</evidence>
<dbReference type="RefSeq" id="WP_320001065.1">
    <property type="nucleotide sequence ID" value="NZ_CP138348.1"/>
</dbReference>
<organism evidence="2">
    <name type="scientific">Cyanobacterium aponinum AL20115</name>
    <dbReference type="NCBI Taxonomy" id="3090662"/>
    <lineage>
        <taxon>Bacteria</taxon>
        <taxon>Bacillati</taxon>
        <taxon>Cyanobacteriota</taxon>
        <taxon>Cyanophyceae</taxon>
        <taxon>Oscillatoriophycideae</taxon>
        <taxon>Chroococcales</taxon>
        <taxon>Geminocystaceae</taxon>
        <taxon>Cyanobacterium</taxon>
    </lineage>
</organism>
<reference evidence="2" key="1">
    <citation type="submission" date="2023-11" db="EMBL/GenBank/DDBJ databases">
        <title>Genome sequence of Cyanobacterium aponinum BCRC AL20115.</title>
        <authorList>
            <person name="Chang H.-Y."/>
            <person name="Lin K.-M."/>
            <person name="Hsueh H.-T."/>
            <person name="Chu H.-A."/>
            <person name="Kuo C.-H."/>
        </authorList>
    </citation>
    <scope>NUCLEOTIDE SEQUENCE</scope>
    <source>
        <strain evidence="2">AL20115</strain>
    </source>
</reference>
<feature type="coiled-coil region" evidence="1">
    <location>
        <begin position="72"/>
        <end position="121"/>
    </location>
</feature>
<keyword evidence="1" id="KW-0175">Coiled coil</keyword>
<proteinExistence type="predicted"/>
<gene>
    <name evidence="2" type="ORF">SAY89_12005</name>
</gene>
<evidence type="ECO:0000313" key="2">
    <source>
        <dbReference type="EMBL" id="WPF87528.1"/>
    </source>
</evidence>
<sequence length="143" mass="17091">MSEQSALTLYLQLRQEIHHLETQLKQIEPHATVEAVKLLQQKQEMAETQKDKKSMVFLDTPQLQAYIQYRKVTAHDDELVEMQKELKKRQSERTKLYYPEVKSLQRQIDELKNDDESWRLLDLIQDLKDNLTQVLPVLNLKFK</sequence>
<protein>
    <submittedName>
        <fullName evidence="2">Uncharacterized protein</fullName>
    </submittedName>
</protein>